<evidence type="ECO:0000313" key="3">
    <source>
        <dbReference type="Proteomes" id="UP001169027"/>
    </source>
</evidence>
<dbReference type="EMBL" id="JAUKVY010000003">
    <property type="protein sequence ID" value="MDO1531972.1"/>
    <property type="molecule type" value="Genomic_DNA"/>
</dbReference>
<comment type="caution">
    <text evidence="2">The sequence shown here is derived from an EMBL/GenBank/DDBJ whole genome shotgun (WGS) entry which is preliminary data.</text>
</comment>
<protein>
    <submittedName>
        <fullName evidence="2">DUF2460 domain-containing protein</fullName>
    </submittedName>
</protein>
<evidence type="ECO:0000259" key="1">
    <source>
        <dbReference type="Pfam" id="PF09343"/>
    </source>
</evidence>
<keyword evidence="3" id="KW-1185">Reference proteome</keyword>
<sequence length="197" mass="21648">MTFIDTKLSRKVSVGFSGGPTWNTRVVPMASGVDKRNAEWALPHHKFTADYTLLDPESQNEILIAFWAARGQKDSFRFKDWNDFKAINQAMANGDGTSTPRQLTKTYTFGPTSFVRNILLPIASTVVVTANGTPIAVTTNETTGMVTPVSPWPSGQVIKSSCEFDVRVRFGSDFIPFTRNAPRLGTVTIELVEALTA</sequence>
<dbReference type="Pfam" id="PF09343">
    <property type="entry name" value="DUF2460"/>
    <property type="match status" value="1"/>
</dbReference>
<organism evidence="2 3">
    <name type="scientific">Variovorax ginsengisoli</name>
    <dbReference type="NCBI Taxonomy" id="363844"/>
    <lineage>
        <taxon>Bacteria</taxon>
        <taxon>Pseudomonadati</taxon>
        <taxon>Pseudomonadota</taxon>
        <taxon>Betaproteobacteria</taxon>
        <taxon>Burkholderiales</taxon>
        <taxon>Comamonadaceae</taxon>
        <taxon>Variovorax</taxon>
    </lineage>
</organism>
<dbReference type="RefSeq" id="WP_301805708.1">
    <property type="nucleotide sequence ID" value="NZ_JAUJZH010000003.1"/>
</dbReference>
<accession>A0ABT8RZ69</accession>
<dbReference type="InterPro" id="IPR011740">
    <property type="entry name" value="DUF2460"/>
</dbReference>
<gene>
    <name evidence="2" type="ORF">Q2T77_06710</name>
</gene>
<dbReference type="Proteomes" id="UP001169027">
    <property type="component" value="Unassembled WGS sequence"/>
</dbReference>
<proteinExistence type="predicted"/>
<evidence type="ECO:0000313" key="2">
    <source>
        <dbReference type="EMBL" id="MDO1531972.1"/>
    </source>
</evidence>
<reference evidence="2" key="1">
    <citation type="submission" date="2023-06" db="EMBL/GenBank/DDBJ databases">
        <authorList>
            <person name="Jiang Y."/>
            <person name="Liu Q."/>
        </authorList>
    </citation>
    <scope>NUCLEOTIDE SEQUENCE</scope>
    <source>
        <strain evidence="2">CGMCC 1.12090</strain>
    </source>
</reference>
<name>A0ABT8RZ69_9BURK</name>
<feature type="domain" description="DUF2460" evidence="1">
    <location>
        <begin position="7"/>
        <end position="193"/>
    </location>
</feature>